<feature type="transmembrane region" description="Helical" evidence="7">
    <location>
        <begin position="94"/>
        <end position="112"/>
    </location>
</feature>
<evidence type="ECO:0000256" key="4">
    <source>
        <dbReference type="ARBA" id="ARBA00022692"/>
    </source>
</evidence>
<dbReference type="InterPro" id="IPR020846">
    <property type="entry name" value="MFS_dom"/>
</dbReference>
<dbReference type="Pfam" id="PF00083">
    <property type="entry name" value="Sugar_tr"/>
    <property type="match status" value="2"/>
</dbReference>
<dbReference type="PANTHER" id="PTHR48022:SF64">
    <property type="entry name" value="MAJOR FACILITATOR SUPERFAMILY (MFS) PROFILE DOMAIN-CONTAINING PROTEIN"/>
    <property type="match status" value="1"/>
</dbReference>
<dbReference type="OrthoDB" id="6133115at2759"/>
<keyword evidence="3" id="KW-0813">Transport</keyword>
<keyword evidence="5 7" id="KW-1133">Transmembrane helix</keyword>
<dbReference type="FunFam" id="1.20.1250.20:FF:000134">
    <property type="entry name" value="MFS sugar transporter protein"/>
    <property type="match status" value="1"/>
</dbReference>
<feature type="domain" description="Major facilitator superfamily (MFS) profile" evidence="8">
    <location>
        <begin position="26"/>
        <end position="485"/>
    </location>
</feature>
<accession>A0A0M8NYY2</accession>
<dbReference type="GO" id="GO:0016020">
    <property type="term" value="C:membrane"/>
    <property type="evidence" value="ECO:0007669"/>
    <property type="project" value="UniProtKB-SubCell"/>
</dbReference>
<evidence type="ECO:0000256" key="1">
    <source>
        <dbReference type="ARBA" id="ARBA00004141"/>
    </source>
</evidence>
<evidence type="ECO:0000256" key="6">
    <source>
        <dbReference type="ARBA" id="ARBA00023136"/>
    </source>
</evidence>
<dbReference type="EMBL" id="LHQQ01000363">
    <property type="protein sequence ID" value="KOS37020.1"/>
    <property type="molecule type" value="Genomic_DNA"/>
</dbReference>
<feature type="transmembrane region" description="Helical" evidence="7">
    <location>
        <begin position="153"/>
        <end position="180"/>
    </location>
</feature>
<feature type="transmembrane region" description="Helical" evidence="7">
    <location>
        <begin position="462"/>
        <end position="481"/>
    </location>
</feature>
<keyword evidence="4 7" id="KW-0812">Transmembrane</keyword>
<dbReference type="SUPFAM" id="SSF103473">
    <property type="entry name" value="MFS general substrate transporter"/>
    <property type="match status" value="1"/>
</dbReference>
<evidence type="ECO:0000256" key="2">
    <source>
        <dbReference type="ARBA" id="ARBA00010992"/>
    </source>
</evidence>
<feature type="transmembrane region" description="Helical" evidence="7">
    <location>
        <begin position="67"/>
        <end position="87"/>
    </location>
</feature>
<comment type="similarity">
    <text evidence="2">Belongs to the major facilitator superfamily. Sugar transporter (TC 2.A.1.1) family.</text>
</comment>
<dbReference type="AlphaFoldDB" id="A0A0M8NYY2"/>
<name>A0A0M8NYY2_9EURO</name>
<dbReference type="PROSITE" id="PS50850">
    <property type="entry name" value="MFS"/>
    <property type="match status" value="1"/>
</dbReference>
<keyword evidence="10" id="KW-1185">Reference proteome</keyword>
<dbReference type="InterPro" id="IPR050360">
    <property type="entry name" value="MFS_Sugar_Transporters"/>
</dbReference>
<dbReference type="PROSITE" id="PS00217">
    <property type="entry name" value="SUGAR_TRANSPORT_2"/>
    <property type="match status" value="1"/>
</dbReference>
<gene>
    <name evidence="9" type="ORF">ACN38_g12199</name>
</gene>
<evidence type="ECO:0000259" key="8">
    <source>
        <dbReference type="PROSITE" id="PS50850"/>
    </source>
</evidence>
<dbReference type="InterPro" id="IPR036259">
    <property type="entry name" value="MFS_trans_sf"/>
</dbReference>
<feature type="transmembrane region" description="Helical" evidence="7">
    <location>
        <begin position="363"/>
        <end position="385"/>
    </location>
</feature>
<evidence type="ECO:0000313" key="10">
    <source>
        <dbReference type="Proteomes" id="UP000037696"/>
    </source>
</evidence>
<keyword evidence="6 7" id="KW-0472">Membrane</keyword>
<evidence type="ECO:0000256" key="3">
    <source>
        <dbReference type="ARBA" id="ARBA00022448"/>
    </source>
</evidence>
<dbReference type="PROSITE" id="PS00216">
    <property type="entry name" value="SUGAR_TRANSPORT_1"/>
    <property type="match status" value="1"/>
</dbReference>
<protein>
    <recommendedName>
        <fullName evidence="8">Major facilitator superfamily (MFS) profile domain-containing protein</fullName>
    </recommendedName>
</protein>
<sequence length="524" mass="57887">MASKLLQNNTNSSWMKDPGLRRLNLGIGFMLSASATAGYCASMINGLLVLPEFSRFLDGLDTNERGLIIAAVSLGSFCAFIPGSYIADNLGRRICVLIGSSLVIVASIVQVATNNNWVFFGARVLAGMGVGVSQTAAPLLITESSHPRQRQAFTGLYNALWFIGSITSAAIGFAGLTILGSWSWKLPCLTQVFYPVLQLIGLCFVPESPRWLVSRGRKEEGMAILARYHANGDENDELVQDEFYQICKSINAESDKSCRRWSTFFATRSNLHRLSICVILGFMQEWSGNGMKNTHKAPFVPTQFLTEFLLPGVVSYYLAPILESVGIYNASHQAAINISMQVWNLAFAVCGAMAANRYGRRKLWLIATLLMFIYLSAASTMSGLFQELHVLEAGIAVVPMLFLFCSAYDMAYMPLFIAYPAEILPFQLRAKGLAITLTTDSMACFFNQFINPIALGAIHWRYFTVYLGCLVIFGATIYFLFPETKGLSLEEVARIFEKEKTYQVETPSDVSQELLVFDKNGSTS</sequence>
<dbReference type="PANTHER" id="PTHR48022">
    <property type="entry name" value="PLASTIDIC GLUCOSE TRANSPORTER 4"/>
    <property type="match status" value="1"/>
</dbReference>
<comment type="caution">
    <text evidence="9">The sequence shown here is derived from an EMBL/GenBank/DDBJ whole genome shotgun (WGS) entry which is preliminary data.</text>
</comment>
<evidence type="ECO:0000256" key="5">
    <source>
        <dbReference type="ARBA" id="ARBA00022989"/>
    </source>
</evidence>
<organism evidence="9 10">
    <name type="scientific">Penicillium nordicum</name>
    <dbReference type="NCBI Taxonomy" id="229535"/>
    <lineage>
        <taxon>Eukaryota</taxon>
        <taxon>Fungi</taxon>
        <taxon>Dikarya</taxon>
        <taxon>Ascomycota</taxon>
        <taxon>Pezizomycotina</taxon>
        <taxon>Eurotiomycetes</taxon>
        <taxon>Eurotiomycetidae</taxon>
        <taxon>Eurotiales</taxon>
        <taxon>Aspergillaceae</taxon>
        <taxon>Penicillium</taxon>
    </lineage>
</organism>
<dbReference type="InterPro" id="IPR005828">
    <property type="entry name" value="MFS_sugar_transport-like"/>
</dbReference>
<dbReference type="Gene3D" id="1.20.1250.20">
    <property type="entry name" value="MFS general substrate transporter like domains"/>
    <property type="match status" value="1"/>
</dbReference>
<feature type="transmembrane region" description="Helical" evidence="7">
    <location>
        <begin position="192"/>
        <end position="213"/>
    </location>
</feature>
<feature type="transmembrane region" description="Helical" evidence="7">
    <location>
        <begin position="23"/>
        <end position="47"/>
    </location>
</feature>
<dbReference type="GO" id="GO:0005351">
    <property type="term" value="F:carbohydrate:proton symporter activity"/>
    <property type="evidence" value="ECO:0007669"/>
    <property type="project" value="TreeGrafter"/>
</dbReference>
<evidence type="ECO:0000256" key="7">
    <source>
        <dbReference type="SAM" id="Phobius"/>
    </source>
</evidence>
<comment type="subcellular location">
    <subcellularLocation>
        <location evidence="1">Membrane</location>
        <topology evidence="1">Multi-pass membrane protein</topology>
    </subcellularLocation>
</comment>
<proteinExistence type="inferred from homology"/>
<dbReference type="InterPro" id="IPR005829">
    <property type="entry name" value="Sugar_transporter_CS"/>
</dbReference>
<reference evidence="9 10" key="1">
    <citation type="submission" date="2015-08" db="EMBL/GenBank/DDBJ databases">
        <title>Genome sequencing of Penicillium nordicum.</title>
        <authorList>
            <person name="Nguyen H.D."/>
            <person name="Seifert K.A."/>
        </authorList>
    </citation>
    <scope>NUCLEOTIDE SEQUENCE [LARGE SCALE GENOMIC DNA]</scope>
    <source>
        <strain evidence="9 10">DAOMC 185683</strain>
    </source>
</reference>
<dbReference type="Proteomes" id="UP000037696">
    <property type="component" value="Unassembled WGS sequence"/>
</dbReference>
<feature type="transmembrane region" description="Helical" evidence="7">
    <location>
        <begin position="397"/>
        <end position="420"/>
    </location>
</feature>
<feature type="transmembrane region" description="Helical" evidence="7">
    <location>
        <begin position="118"/>
        <end position="141"/>
    </location>
</feature>
<evidence type="ECO:0000313" key="9">
    <source>
        <dbReference type="EMBL" id="KOS37020.1"/>
    </source>
</evidence>